<accession>A0A166LHE4</accession>
<feature type="region of interest" description="Disordered" evidence="1">
    <location>
        <begin position="48"/>
        <end position="91"/>
    </location>
</feature>
<feature type="compositionally biased region" description="Acidic residues" evidence="1">
    <location>
        <begin position="69"/>
        <end position="90"/>
    </location>
</feature>
<evidence type="ECO:0000313" key="2">
    <source>
        <dbReference type="EMBL" id="KZP22960.1"/>
    </source>
</evidence>
<name>A0A166LHE4_9AGAM</name>
<dbReference type="AlphaFoldDB" id="A0A166LHE4"/>
<dbReference type="EMBL" id="KV417535">
    <property type="protein sequence ID" value="KZP22960.1"/>
    <property type="molecule type" value="Genomic_DNA"/>
</dbReference>
<feature type="compositionally biased region" description="Polar residues" evidence="1">
    <location>
        <begin position="48"/>
        <end position="60"/>
    </location>
</feature>
<dbReference type="Proteomes" id="UP000076532">
    <property type="component" value="Unassembled WGS sequence"/>
</dbReference>
<protein>
    <submittedName>
        <fullName evidence="2">Uncharacterized protein</fullName>
    </submittedName>
</protein>
<evidence type="ECO:0000256" key="1">
    <source>
        <dbReference type="SAM" id="MobiDB-lite"/>
    </source>
</evidence>
<keyword evidence="3" id="KW-1185">Reference proteome</keyword>
<proteinExistence type="predicted"/>
<feature type="region of interest" description="Disordered" evidence="1">
    <location>
        <begin position="125"/>
        <end position="157"/>
    </location>
</feature>
<sequence length="157" mass="17471">MSEWCIFYYHYENFQLVALHTSPVNLKNSWHHIVKSVKGKFGNLWLSTSGSEDQPTTTRPPSIRLAERPDDESWEDDPSDLDSDHDLEDSPLDHTACSHDIFSIGSHIDIASLFLLDILSDAPVQKPAGSSRVSSKRPTVSSTLSASSAPLDDGERY</sequence>
<feature type="compositionally biased region" description="Polar residues" evidence="1">
    <location>
        <begin position="131"/>
        <end position="148"/>
    </location>
</feature>
<evidence type="ECO:0000313" key="3">
    <source>
        <dbReference type="Proteomes" id="UP000076532"/>
    </source>
</evidence>
<organism evidence="2 3">
    <name type="scientific">Athelia psychrophila</name>
    <dbReference type="NCBI Taxonomy" id="1759441"/>
    <lineage>
        <taxon>Eukaryota</taxon>
        <taxon>Fungi</taxon>
        <taxon>Dikarya</taxon>
        <taxon>Basidiomycota</taxon>
        <taxon>Agaricomycotina</taxon>
        <taxon>Agaricomycetes</taxon>
        <taxon>Agaricomycetidae</taxon>
        <taxon>Atheliales</taxon>
        <taxon>Atheliaceae</taxon>
        <taxon>Athelia</taxon>
    </lineage>
</organism>
<gene>
    <name evidence="2" type="ORF">FIBSPDRAFT_889858</name>
</gene>
<reference evidence="2 3" key="1">
    <citation type="journal article" date="2016" name="Mol. Biol. Evol.">
        <title>Comparative Genomics of Early-Diverging Mushroom-Forming Fungi Provides Insights into the Origins of Lignocellulose Decay Capabilities.</title>
        <authorList>
            <person name="Nagy L.G."/>
            <person name="Riley R."/>
            <person name="Tritt A."/>
            <person name="Adam C."/>
            <person name="Daum C."/>
            <person name="Floudas D."/>
            <person name="Sun H."/>
            <person name="Yadav J.S."/>
            <person name="Pangilinan J."/>
            <person name="Larsson K.H."/>
            <person name="Matsuura K."/>
            <person name="Barry K."/>
            <person name="Labutti K."/>
            <person name="Kuo R."/>
            <person name="Ohm R.A."/>
            <person name="Bhattacharya S.S."/>
            <person name="Shirouzu T."/>
            <person name="Yoshinaga Y."/>
            <person name="Martin F.M."/>
            <person name="Grigoriev I.V."/>
            <person name="Hibbett D.S."/>
        </authorList>
    </citation>
    <scope>NUCLEOTIDE SEQUENCE [LARGE SCALE GENOMIC DNA]</scope>
    <source>
        <strain evidence="2 3">CBS 109695</strain>
    </source>
</reference>